<name>A0A3M0DAH8_9EURY</name>
<dbReference type="GO" id="GO:0008324">
    <property type="term" value="F:monoatomic cation transmembrane transporter activity"/>
    <property type="evidence" value="ECO:0007669"/>
    <property type="project" value="InterPro"/>
</dbReference>
<proteinExistence type="predicted"/>
<dbReference type="OrthoDB" id="338309at2157"/>
<accession>A0A3M0DAH8</accession>
<dbReference type="InterPro" id="IPR026278">
    <property type="entry name" value="KhtT"/>
</dbReference>
<dbReference type="PROSITE" id="PS51202">
    <property type="entry name" value="RCK_C"/>
    <property type="match status" value="1"/>
</dbReference>
<dbReference type="RefSeq" id="WP_121920447.1">
    <property type="nucleotide sequence ID" value="NZ_CP034145.1"/>
</dbReference>
<evidence type="ECO:0000313" key="2">
    <source>
        <dbReference type="EMBL" id="AZH26190.1"/>
    </source>
</evidence>
<reference evidence="3 4" key="1">
    <citation type="journal article" date="2015" name="Stand. Genomic Sci.">
        <title>Genomic Encyclopedia of Bacterial and Archaeal Type Strains, Phase III: the genomes of soil and plant-associated and newly described type strains.</title>
        <authorList>
            <person name="Whitman W.B."/>
            <person name="Woyke T."/>
            <person name="Klenk H.P."/>
            <person name="Zhou Y."/>
            <person name="Lilburn T.G."/>
            <person name="Beck B.J."/>
            <person name="De Vos P."/>
            <person name="Vandamme P."/>
            <person name="Eisen J.A."/>
            <person name="Garrity G."/>
            <person name="Hugenholtz P."/>
            <person name="Kyrpides N.C."/>
        </authorList>
    </citation>
    <scope>NUCLEOTIDE SEQUENCE [LARGE SCALE GENOMIC DNA]</scope>
    <source>
        <strain evidence="3 4">CGMCC 1.10124</strain>
    </source>
</reference>
<feature type="domain" description="RCK C-terminal" evidence="1">
    <location>
        <begin position="75"/>
        <end position="159"/>
    </location>
</feature>
<organism evidence="3 4">
    <name type="scientific">Haloplanus aerogenes</name>
    <dbReference type="NCBI Taxonomy" id="660522"/>
    <lineage>
        <taxon>Archaea</taxon>
        <taxon>Methanobacteriati</taxon>
        <taxon>Methanobacteriota</taxon>
        <taxon>Stenosarchaea group</taxon>
        <taxon>Halobacteria</taxon>
        <taxon>Halobacteriales</taxon>
        <taxon>Haloferacaceae</taxon>
        <taxon>Haloplanus</taxon>
    </lineage>
</organism>
<evidence type="ECO:0000313" key="4">
    <source>
        <dbReference type="Proteomes" id="UP000277326"/>
    </source>
</evidence>
<sequence length="161" mass="17096">MRVYESEVPGVGRKFELELTGGTSVVVVVHHDGRCELFRRDGPDADGEKILDLKGEQANRLGSILEGAYFESVDVDSLSVPLGEAIIEWVEVGTGSPVAGETLESSEIRTETGTSIIAIQRGEETVSNPDADTELEPGDLLVAVGTREEQAELAALVEGSA</sequence>
<evidence type="ECO:0000313" key="3">
    <source>
        <dbReference type="EMBL" id="RMB18357.1"/>
    </source>
</evidence>
<dbReference type="PANTHER" id="PTHR30445">
    <property type="entry name" value="K(+)_H(+) ANTIPORTER SUBUNIT KHTT"/>
    <property type="match status" value="1"/>
</dbReference>
<gene>
    <name evidence="3" type="ORF">ATH50_1811</name>
    <name evidence="2" type="ORF">DU502_12825</name>
</gene>
<protein>
    <submittedName>
        <fullName evidence="2">Potassium transporter TrkA</fullName>
    </submittedName>
    <submittedName>
        <fullName evidence="3">TrkA domain protein</fullName>
    </submittedName>
</protein>
<dbReference type="PIRSF" id="PIRSF005028">
    <property type="entry name" value="KhtT"/>
    <property type="match status" value="1"/>
</dbReference>
<dbReference type="InterPro" id="IPR058776">
    <property type="entry name" value="KhtT-like_N"/>
</dbReference>
<dbReference type="KEGG" id="haer:DU502_12825"/>
<dbReference type="SUPFAM" id="SSF116726">
    <property type="entry name" value="TrkA C-terminal domain-like"/>
    <property type="match status" value="1"/>
</dbReference>
<dbReference type="Gene3D" id="3.30.70.1450">
    <property type="entry name" value="Regulator of K+ conductance, C-terminal domain"/>
    <property type="match status" value="1"/>
</dbReference>
<dbReference type="InterPro" id="IPR006037">
    <property type="entry name" value="RCK_C"/>
</dbReference>
<dbReference type="InterPro" id="IPR036721">
    <property type="entry name" value="RCK_C_sf"/>
</dbReference>
<dbReference type="Proteomes" id="UP000282007">
    <property type="component" value="Chromosome"/>
</dbReference>
<dbReference type="PANTHER" id="PTHR30445:SF8">
    <property type="entry name" value="K(+)_H(+) ANTIPORTER SUBUNIT KHTT"/>
    <property type="match status" value="1"/>
</dbReference>
<evidence type="ECO:0000313" key="5">
    <source>
        <dbReference type="Proteomes" id="UP000282007"/>
    </source>
</evidence>
<dbReference type="InterPro" id="IPR050144">
    <property type="entry name" value="AAE_transporter"/>
</dbReference>
<dbReference type="GeneID" id="38472185"/>
<dbReference type="GO" id="GO:0006813">
    <property type="term" value="P:potassium ion transport"/>
    <property type="evidence" value="ECO:0007669"/>
    <property type="project" value="InterPro"/>
</dbReference>
<dbReference type="EMBL" id="REFS01000003">
    <property type="protein sequence ID" value="RMB18357.1"/>
    <property type="molecule type" value="Genomic_DNA"/>
</dbReference>
<evidence type="ECO:0000259" key="1">
    <source>
        <dbReference type="PROSITE" id="PS51202"/>
    </source>
</evidence>
<reference evidence="3" key="3">
    <citation type="submission" date="2018-10" db="EMBL/GenBank/DDBJ databases">
        <authorList>
            <person name="Whitman W."/>
            <person name="Huntemann M."/>
            <person name="Clum A."/>
            <person name="Pillay M."/>
            <person name="Palaniappan K."/>
            <person name="Varghese N."/>
            <person name="Mikhailova N."/>
            <person name="Stamatis D."/>
            <person name="Reddy T."/>
            <person name="Daum C."/>
            <person name="Shapiro N."/>
            <person name="Ivanova N."/>
            <person name="Kyrpides N."/>
            <person name="Woyke T."/>
        </authorList>
    </citation>
    <scope>NUCLEOTIDE SEQUENCE</scope>
    <source>
        <strain evidence="3">CGMCC 1.10124</strain>
    </source>
</reference>
<dbReference type="Pfam" id="PF02080">
    <property type="entry name" value="TrkA_C"/>
    <property type="match status" value="1"/>
</dbReference>
<dbReference type="EMBL" id="CP034145">
    <property type="protein sequence ID" value="AZH26190.1"/>
    <property type="molecule type" value="Genomic_DNA"/>
</dbReference>
<dbReference type="Proteomes" id="UP000277326">
    <property type="component" value="Unassembled WGS sequence"/>
</dbReference>
<keyword evidence="5" id="KW-1185">Reference proteome</keyword>
<reference evidence="2 5" key="2">
    <citation type="submission" date="2018-07" db="EMBL/GenBank/DDBJ databases">
        <title>Genome sequences of Haloplanus aerogenes JCM 16430T.</title>
        <authorList>
            <person name="Kim Y.B."/>
            <person name="Roh S.W."/>
        </authorList>
    </citation>
    <scope>NUCLEOTIDE SEQUENCE [LARGE SCALE GENOMIC DNA]</scope>
    <source>
        <strain evidence="2 5">JCM 16430</strain>
    </source>
</reference>
<dbReference type="Pfam" id="PF25991">
    <property type="entry name" value="KhtT_N"/>
    <property type="match status" value="1"/>
</dbReference>
<dbReference type="AlphaFoldDB" id="A0A3M0DAH8"/>